<organism evidence="2 3">
    <name type="scientific">Enterobacter rongchengensis</name>
    <dbReference type="NCBI Taxonomy" id="3030999"/>
    <lineage>
        <taxon>Bacteria</taxon>
        <taxon>Pseudomonadati</taxon>
        <taxon>Pseudomonadota</taxon>
        <taxon>Gammaproteobacteria</taxon>
        <taxon>Enterobacterales</taxon>
        <taxon>Enterobacteriaceae</taxon>
        <taxon>Enterobacter</taxon>
    </lineage>
</organism>
<evidence type="ECO:0000313" key="3">
    <source>
        <dbReference type="Proteomes" id="UP001567731"/>
    </source>
</evidence>
<feature type="transmembrane region" description="Helical" evidence="1">
    <location>
        <begin position="66"/>
        <end position="84"/>
    </location>
</feature>
<name>A0ABV4JEM5_9ENTR</name>
<keyword evidence="3" id="KW-1185">Reference proteome</keyword>
<evidence type="ECO:0000256" key="1">
    <source>
        <dbReference type="SAM" id="Phobius"/>
    </source>
</evidence>
<dbReference type="Proteomes" id="UP001567731">
    <property type="component" value="Unassembled WGS sequence"/>
</dbReference>
<keyword evidence="1" id="KW-1133">Transmembrane helix</keyword>
<protein>
    <submittedName>
        <fullName evidence="2">Uncharacterized protein</fullName>
    </submittedName>
</protein>
<keyword evidence="1" id="KW-0472">Membrane</keyword>
<dbReference type="EMBL" id="JAUEHC010000015">
    <property type="protein sequence ID" value="MEZ4052032.1"/>
    <property type="molecule type" value="Genomic_DNA"/>
</dbReference>
<accession>A0ABV4JEM5</accession>
<comment type="caution">
    <text evidence="2">The sequence shown here is derived from an EMBL/GenBank/DDBJ whole genome shotgun (WGS) entry which is preliminary data.</text>
</comment>
<dbReference type="RefSeq" id="WP_045329090.1">
    <property type="nucleotide sequence ID" value="NZ_CBCYLN010000002.1"/>
</dbReference>
<reference evidence="2 3" key="1">
    <citation type="submission" date="2023-06" db="EMBL/GenBank/DDBJ databases">
        <title>Genome characterization of Enterobacterales and Pseudomonas spp isolates with different phenotypes to cefepime-taniborbactam.</title>
        <authorList>
            <person name="Hernandez-Garcia M."/>
            <person name="Garcia-Castillo M."/>
            <person name="Ruiz-Garbajosa P."/>
            <person name="Canton R."/>
        </authorList>
    </citation>
    <scope>NUCLEOTIDE SEQUENCE [LARGE SCALE GENOMIC DNA]</scope>
    <source>
        <strain evidence="2 3">A003</strain>
    </source>
</reference>
<keyword evidence="1" id="KW-0812">Transmembrane</keyword>
<proteinExistence type="predicted"/>
<gene>
    <name evidence="2" type="ORF">QVM81_10620</name>
</gene>
<feature type="transmembrane region" description="Helical" evidence="1">
    <location>
        <begin position="12"/>
        <end position="32"/>
    </location>
</feature>
<evidence type="ECO:0000313" key="2">
    <source>
        <dbReference type="EMBL" id="MEZ4052032.1"/>
    </source>
</evidence>
<sequence length="89" mass="10805">MDTLRCYWDSFFTAYGSLFTKIVLFILLIWLCHDFLRRIRKSHPDSDDPIAQADAKERYQWRFQLWSLRTVQLLCLFSLFYMLIKGLFA</sequence>